<proteinExistence type="predicted"/>
<evidence type="ECO:0000256" key="3">
    <source>
        <dbReference type="ARBA" id="ARBA00022771"/>
    </source>
</evidence>
<organism evidence="8 9">
    <name type="scientific">Senna tora</name>
    <dbReference type="NCBI Taxonomy" id="362788"/>
    <lineage>
        <taxon>Eukaryota</taxon>
        <taxon>Viridiplantae</taxon>
        <taxon>Streptophyta</taxon>
        <taxon>Embryophyta</taxon>
        <taxon>Tracheophyta</taxon>
        <taxon>Spermatophyta</taxon>
        <taxon>Magnoliopsida</taxon>
        <taxon>eudicotyledons</taxon>
        <taxon>Gunneridae</taxon>
        <taxon>Pentapetalae</taxon>
        <taxon>rosids</taxon>
        <taxon>fabids</taxon>
        <taxon>Fabales</taxon>
        <taxon>Fabaceae</taxon>
        <taxon>Caesalpinioideae</taxon>
        <taxon>Cassia clade</taxon>
        <taxon>Senna</taxon>
    </lineage>
</organism>
<accession>A0A834U0M9</accession>
<evidence type="ECO:0000256" key="2">
    <source>
        <dbReference type="ARBA" id="ARBA00022737"/>
    </source>
</evidence>
<evidence type="ECO:0000256" key="1">
    <source>
        <dbReference type="ARBA" id="ARBA00022723"/>
    </source>
</evidence>
<keyword evidence="6" id="KW-0804">Transcription</keyword>
<evidence type="ECO:0000256" key="6">
    <source>
        <dbReference type="ARBA" id="ARBA00023163"/>
    </source>
</evidence>
<evidence type="ECO:0000313" key="8">
    <source>
        <dbReference type="EMBL" id="KAF7829465.1"/>
    </source>
</evidence>
<keyword evidence="1" id="KW-0479">Metal-binding</keyword>
<dbReference type="InterPro" id="IPR031140">
    <property type="entry name" value="IDD1-16"/>
</dbReference>
<evidence type="ECO:0000256" key="5">
    <source>
        <dbReference type="ARBA" id="ARBA00023015"/>
    </source>
</evidence>
<evidence type="ECO:0000259" key="7">
    <source>
        <dbReference type="Pfam" id="PF22995"/>
    </source>
</evidence>
<name>A0A834U0M9_9FABA</name>
<dbReference type="Pfam" id="PF22995">
    <property type="entry name" value="C2CH-3rd_BIRD-IDD"/>
    <property type="match status" value="1"/>
</dbReference>
<dbReference type="GO" id="GO:0003700">
    <property type="term" value="F:DNA-binding transcription factor activity"/>
    <property type="evidence" value="ECO:0007669"/>
    <property type="project" value="TreeGrafter"/>
</dbReference>
<dbReference type="InterPro" id="IPR055187">
    <property type="entry name" value="C2CH-3rd_BIRD-IDD"/>
</dbReference>
<comment type="caution">
    <text evidence="8">The sequence shown here is derived from an EMBL/GenBank/DDBJ whole genome shotgun (WGS) entry which is preliminary data.</text>
</comment>
<keyword evidence="4" id="KW-0862">Zinc</keyword>
<dbReference type="EMBL" id="JAAIUW010000005">
    <property type="protein sequence ID" value="KAF7829465.1"/>
    <property type="molecule type" value="Genomic_DNA"/>
</dbReference>
<keyword evidence="2" id="KW-0677">Repeat</keyword>
<reference evidence="8" key="1">
    <citation type="submission" date="2020-09" db="EMBL/GenBank/DDBJ databases">
        <title>Genome-Enabled Discovery of Anthraquinone Biosynthesis in Senna tora.</title>
        <authorList>
            <person name="Kang S.-H."/>
            <person name="Pandey R.P."/>
            <person name="Lee C.-M."/>
            <person name="Sim J.-S."/>
            <person name="Jeong J.-T."/>
            <person name="Choi B.-S."/>
            <person name="Jung M."/>
            <person name="Ginzburg D."/>
            <person name="Zhao K."/>
            <person name="Won S.Y."/>
            <person name="Oh T.-J."/>
            <person name="Yu Y."/>
            <person name="Kim N.-H."/>
            <person name="Lee O.R."/>
            <person name="Lee T.-H."/>
            <person name="Bashyal P."/>
            <person name="Kim T.-S."/>
            <person name="Lee W.-H."/>
            <person name="Kawkins C."/>
            <person name="Kim C.-K."/>
            <person name="Kim J.S."/>
            <person name="Ahn B.O."/>
            <person name="Rhee S.Y."/>
            <person name="Sohng J.K."/>
        </authorList>
    </citation>
    <scope>NUCLEOTIDE SEQUENCE</scope>
    <source>
        <tissue evidence="8">Leaf</tissue>
    </source>
</reference>
<protein>
    <submittedName>
        <fullName evidence="8">Protein indeterminate-domain 7-like</fullName>
    </submittedName>
</protein>
<evidence type="ECO:0000313" key="9">
    <source>
        <dbReference type="Proteomes" id="UP000634136"/>
    </source>
</evidence>
<dbReference type="PANTHER" id="PTHR10593">
    <property type="entry name" value="SERINE/THREONINE-PROTEIN KINASE RIO"/>
    <property type="match status" value="1"/>
</dbReference>
<dbReference type="AlphaFoldDB" id="A0A834U0M9"/>
<dbReference type="GO" id="GO:0008270">
    <property type="term" value="F:zinc ion binding"/>
    <property type="evidence" value="ECO:0007669"/>
    <property type="project" value="UniProtKB-KW"/>
</dbReference>
<dbReference type="OrthoDB" id="6354171at2759"/>
<keyword evidence="5" id="KW-0805">Transcription regulation</keyword>
<sequence length="179" mass="20006">MRSASSTHRHRCRRGAGSSFFSITVLVRRSSPFGSPLFLFGHSVLQQEFDGEKHREKKLKCDKCSKPYAVQSDWKAHSKICGTKGNVGLIFTNLQYICAKAKKLKCSCASRECNERVNCKSSSHFSFPSIKFDELIELGIALLGVMSMIQREEASTSVQEDLSYLLDILEWAKCSGGNV</sequence>
<keyword evidence="3" id="KW-0863">Zinc-finger</keyword>
<gene>
    <name evidence="8" type="ORF">G2W53_011798</name>
</gene>
<dbReference type="GO" id="GO:0005634">
    <property type="term" value="C:nucleus"/>
    <property type="evidence" value="ECO:0007669"/>
    <property type="project" value="TreeGrafter"/>
</dbReference>
<dbReference type="PANTHER" id="PTHR10593:SF236">
    <property type="entry name" value="PROTEIN INDETERMINATE-DOMAIN 11"/>
    <property type="match status" value="1"/>
</dbReference>
<keyword evidence="9" id="KW-1185">Reference proteome</keyword>
<evidence type="ECO:0000256" key="4">
    <source>
        <dbReference type="ARBA" id="ARBA00022833"/>
    </source>
</evidence>
<feature type="domain" description="BIRD-IDD transcription factor third C2HC zinc finger" evidence="7">
    <location>
        <begin position="58"/>
        <end position="82"/>
    </location>
</feature>
<dbReference type="Proteomes" id="UP000634136">
    <property type="component" value="Unassembled WGS sequence"/>
</dbReference>